<feature type="compositionally biased region" description="Polar residues" evidence="1">
    <location>
        <begin position="1"/>
        <end position="18"/>
    </location>
</feature>
<reference evidence="2 3" key="1">
    <citation type="journal article" date="2024" name="BMC Genomics">
        <title>Genome assembly of redclaw crayfish (Cherax quadricarinatus) provides insights into its immune adaptation and hypoxia tolerance.</title>
        <authorList>
            <person name="Liu Z."/>
            <person name="Zheng J."/>
            <person name="Li H."/>
            <person name="Fang K."/>
            <person name="Wang S."/>
            <person name="He J."/>
            <person name="Zhou D."/>
            <person name="Weng S."/>
            <person name="Chi M."/>
            <person name="Gu Z."/>
            <person name="He J."/>
            <person name="Li F."/>
            <person name="Wang M."/>
        </authorList>
    </citation>
    <scope>NUCLEOTIDE SEQUENCE [LARGE SCALE GENOMIC DNA]</scope>
    <source>
        <strain evidence="2">ZL_2023a</strain>
    </source>
</reference>
<feature type="compositionally biased region" description="Polar residues" evidence="1">
    <location>
        <begin position="161"/>
        <end position="174"/>
    </location>
</feature>
<feature type="non-terminal residue" evidence="2">
    <location>
        <position position="372"/>
    </location>
</feature>
<feature type="compositionally biased region" description="Pro residues" evidence="1">
    <location>
        <begin position="67"/>
        <end position="88"/>
    </location>
</feature>
<dbReference type="AlphaFoldDB" id="A0AAW0WBJ0"/>
<comment type="caution">
    <text evidence="2">The sequence shown here is derived from an EMBL/GenBank/DDBJ whole genome shotgun (WGS) entry which is preliminary data.</text>
</comment>
<sequence length="372" mass="39939">APPVSHPNTHSTPQSSLGVSPCPDFGVTPVSRPSVLQHPHSRQTPQPRPDAPSRPNSGPTHVRCIIPPQPRPGMPPPQSRPGMPPPQSRPGILPPQTKQGILPPQTKPGILPPQPNPFIPPPPHPDYIATPHSRPGILLHPNCRETPQARPHIAHRLDPQATPQPRSVTSSTDFRLAAQESTATKDLGKAALPNKNTKGTPKCSAKVVFHEEDRSDAVEEESQKVACRSSWLLEGETQRFTPQKGHFLVQFSSDSSDQGFVLDCDSSSSSCGSSLKVATRATPTLSIKDTNTSTDDWVEGIRGHGKRLKTKKKVNESEDHAASSSSFMQKAAVATLETVTPNVRKTSPMVLGGNITRSYKLRGSEVGTAAAP</sequence>
<feature type="compositionally biased region" description="Pro residues" evidence="1">
    <location>
        <begin position="110"/>
        <end position="125"/>
    </location>
</feature>
<feature type="non-terminal residue" evidence="2">
    <location>
        <position position="1"/>
    </location>
</feature>
<dbReference type="EMBL" id="JARKIK010000068">
    <property type="protein sequence ID" value="KAK8729028.1"/>
    <property type="molecule type" value="Genomic_DNA"/>
</dbReference>
<dbReference type="Proteomes" id="UP001445076">
    <property type="component" value="Unassembled WGS sequence"/>
</dbReference>
<feature type="region of interest" description="Disordered" evidence="1">
    <location>
        <begin position="1"/>
        <end position="144"/>
    </location>
</feature>
<name>A0AAW0WBJ0_CHEQU</name>
<protein>
    <submittedName>
        <fullName evidence="2">Uncharacterized protein</fullName>
    </submittedName>
</protein>
<gene>
    <name evidence="2" type="ORF">OTU49_008597</name>
</gene>
<evidence type="ECO:0000256" key="1">
    <source>
        <dbReference type="SAM" id="MobiDB-lite"/>
    </source>
</evidence>
<accession>A0AAW0WBJ0</accession>
<keyword evidence="3" id="KW-1185">Reference proteome</keyword>
<feature type="region of interest" description="Disordered" evidence="1">
    <location>
        <begin position="155"/>
        <end position="174"/>
    </location>
</feature>
<feature type="region of interest" description="Disordered" evidence="1">
    <location>
        <begin position="308"/>
        <end position="327"/>
    </location>
</feature>
<evidence type="ECO:0000313" key="3">
    <source>
        <dbReference type="Proteomes" id="UP001445076"/>
    </source>
</evidence>
<evidence type="ECO:0000313" key="2">
    <source>
        <dbReference type="EMBL" id="KAK8729028.1"/>
    </source>
</evidence>
<organism evidence="2 3">
    <name type="scientific">Cherax quadricarinatus</name>
    <name type="common">Australian red claw crayfish</name>
    <dbReference type="NCBI Taxonomy" id="27406"/>
    <lineage>
        <taxon>Eukaryota</taxon>
        <taxon>Metazoa</taxon>
        <taxon>Ecdysozoa</taxon>
        <taxon>Arthropoda</taxon>
        <taxon>Crustacea</taxon>
        <taxon>Multicrustacea</taxon>
        <taxon>Malacostraca</taxon>
        <taxon>Eumalacostraca</taxon>
        <taxon>Eucarida</taxon>
        <taxon>Decapoda</taxon>
        <taxon>Pleocyemata</taxon>
        <taxon>Astacidea</taxon>
        <taxon>Parastacoidea</taxon>
        <taxon>Parastacidae</taxon>
        <taxon>Cherax</taxon>
    </lineage>
</organism>
<proteinExistence type="predicted"/>